<feature type="compositionally biased region" description="Polar residues" evidence="7">
    <location>
        <begin position="1298"/>
        <end position="1322"/>
    </location>
</feature>
<feature type="compositionally biased region" description="Basic residues" evidence="7">
    <location>
        <begin position="1406"/>
        <end position="1417"/>
    </location>
</feature>
<evidence type="ECO:0000256" key="7">
    <source>
        <dbReference type="SAM" id="MobiDB-lite"/>
    </source>
</evidence>
<feature type="compositionally biased region" description="Polar residues" evidence="7">
    <location>
        <begin position="1247"/>
        <end position="1259"/>
    </location>
</feature>
<dbReference type="InterPro" id="IPR016024">
    <property type="entry name" value="ARM-type_fold"/>
</dbReference>
<feature type="compositionally biased region" description="Polar residues" evidence="7">
    <location>
        <begin position="49"/>
        <end position="63"/>
    </location>
</feature>
<evidence type="ECO:0000256" key="5">
    <source>
        <dbReference type="ARBA" id="ARBA00023242"/>
    </source>
</evidence>
<feature type="region of interest" description="Disordered" evidence="7">
    <location>
        <begin position="1298"/>
        <end position="1341"/>
    </location>
</feature>
<keyword evidence="6" id="KW-0131">Cell cycle</keyword>
<feature type="region of interest" description="Disordered" evidence="7">
    <location>
        <begin position="14"/>
        <end position="70"/>
    </location>
</feature>
<evidence type="ECO:0000259" key="8">
    <source>
        <dbReference type="Pfam" id="PF12231"/>
    </source>
</evidence>
<dbReference type="Pfam" id="PF12231">
    <property type="entry name" value="Rif1_N"/>
    <property type="match status" value="1"/>
</dbReference>
<feature type="compositionally biased region" description="Basic and acidic residues" evidence="7">
    <location>
        <begin position="1388"/>
        <end position="1397"/>
    </location>
</feature>
<feature type="region of interest" description="Disordered" evidence="7">
    <location>
        <begin position="1353"/>
        <end position="1475"/>
    </location>
</feature>
<feature type="compositionally biased region" description="Basic and acidic residues" evidence="7">
    <location>
        <begin position="1132"/>
        <end position="1141"/>
    </location>
</feature>
<feature type="domain" description="Telomere-associated protein Rif1 N-terminal" evidence="8">
    <location>
        <begin position="138"/>
        <end position="501"/>
    </location>
</feature>
<protein>
    <recommendedName>
        <fullName evidence="8">Telomere-associated protein Rif1 N-terminal domain-containing protein</fullName>
    </recommendedName>
</protein>
<feature type="compositionally biased region" description="Basic and acidic residues" evidence="7">
    <location>
        <begin position="1199"/>
        <end position="1210"/>
    </location>
</feature>
<keyword evidence="5" id="KW-0539">Nucleus</keyword>
<dbReference type="InterPro" id="IPR022031">
    <property type="entry name" value="Rif1_N"/>
</dbReference>
<dbReference type="GO" id="GO:0000723">
    <property type="term" value="P:telomere maintenance"/>
    <property type="evidence" value="ECO:0007669"/>
    <property type="project" value="TreeGrafter"/>
</dbReference>
<dbReference type="EMBL" id="ML220117">
    <property type="protein sequence ID" value="TGZ81771.1"/>
    <property type="molecule type" value="Genomic_DNA"/>
</dbReference>
<feature type="region of interest" description="Disordered" evidence="7">
    <location>
        <begin position="84"/>
        <end position="119"/>
    </location>
</feature>
<evidence type="ECO:0000256" key="1">
    <source>
        <dbReference type="ARBA" id="ARBA00004123"/>
    </source>
</evidence>
<dbReference type="STRING" id="341454.A0A4S2MYJ8"/>
<keyword evidence="3" id="KW-0158">Chromosome</keyword>
<accession>A0A4S2MYJ8</accession>
<feature type="compositionally biased region" description="Polar residues" evidence="7">
    <location>
        <begin position="1538"/>
        <end position="1547"/>
    </location>
</feature>
<feature type="compositionally biased region" description="Polar residues" evidence="7">
    <location>
        <begin position="1454"/>
        <end position="1466"/>
    </location>
</feature>
<dbReference type="InParanoid" id="A0A4S2MYJ8"/>
<proteinExistence type="predicted"/>
<evidence type="ECO:0000256" key="2">
    <source>
        <dbReference type="ARBA" id="ARBA00004574"/>
    </source>
</evidence>
<organism evidence="9 10">
    <name type="scientific">Ascodesmis nigricans</name>
    <dbReference type="NCBI Taxonomy" id="341454"/>
    <lineage>
        <taxon>Eukaryota</taxon>
        <taxon>Fungi</taxon>
        <taxon>Dikarya</taxon>
        <taxon>Ascomycota</taxon>
        <taxon>Pezizomycotina</taxon>
        <taxon>Pezizomycetes</taxon>
        <taxon>Pezizales</taxon>
        <taxon>Ascodesmidaceae</taxon>
        <taxon>Ascodesmis</taxon>
    </lineage>
</organism>
<dbReference type="GO" id="GO:0005634">
    <property type="term" value="C:nucleus"/>
    <property type="evidence" value="ECO:0007669"/>
    <property type="project" value="UniProtKB-SubCell"/>
</dbReference>
<dbReference type="OrthoDB" id="5399929at2759"/>
<name>A0A4S2MYJ8_9PEZI</name>
<feature type="compositionally biased region" description="Polar residues" evidence="7">
    <location>
        <begin position="1179"/>
        <end position="1198"/>
    </location>
</feature>
<feature type="region of interest" description="Disordered" evidence="7">
    <location>
        <begin position="1239"/>
        <end position="1270"/>
    </location>
</feature>
<dbReference type="PANTHER" id="PTHR22928:SF3">
    <property type="entry name" value="TELOMERE-ASSOCIATED PROTEIN RIF1"/>
    <property type="match status" value="1"/>
</dbReference>
<feature type="compositionally biased region" description="Basic residues" evidence="7">
    <location>
        <begin position="1323"/>
        <end position="1336"/>
    </location>
</feature>
<keyword evidence="4" id="KW-0779">Telomere</keyword>
<feature type="region of interest" description="Disordered" evidence="7">
    <location>
        <begin position="1538"/>
        <end position="1557"/>
    </location>
</feature>
<dbReference type="GO" id="GO:0140445">
    <property type="term" value="C:chromosome, telomeric repeat region"/>
    <property type="evidence" value="ECO:0007669"/>
    <property type="project" value="TreeGrafter"/>
</dbReference>
<dbReference type="Proteomes" id="UP000298138">
    <property type="component" value="Unassembled WGS sequence"/>
</dbReference>
<dbReference type="PANTHER" id="PTHR22928">
    <property type="entry name" value="TELOMERE-ASSOCIATED PROTEIN RIF1"/>
    <property type="match status" value="1"/>
</dbReference>
<dbReference type="SUPFAM" id="SSF48371">
    <property type="entry name" value="ARM repeat"/>
    <property type="match status" value="1"/>
</dbReference>
<gene>
    <name evidence="9" type="ORF">EX30DRAFT_340203</name>
</gene>
<keyword evidence="10" id="KW-1185">Reference proteome</keyword>
<evidence type="ECO:0000256" key="4">
    <source>
        <dbReference type="ARBA" id="ARBA00022895"/>
    </source>
</evidence>
<evidence type="ECO:0000256" key="3">
    <source>
        <dbReference type="ARBA" id="ARBA00022454"/>
    </source>
</evidence>
<feature type="region of interest" description="Disordered" evidence="7">
    <location>
        <begin position="1162"/>
        <end position="1225"/>
    </location>
</feature>
<evidence type="ECO:0000313" key="9">
    <source>
        <dbReference type="EMBL" id="TGZ81771.1"/>
    </source>
</evidence>
<comment type="subcellular location">
    <subcellularLocation>
        <location evidence="2">Chromosome</location>
        <location evidence="2">Telomere</location>
    </subcellularLocation>
    <subcellularLocation>
        <location evidence="1">Nucleus</location>
    </subcellularLocation>
</comment>
<reference evidence="9 10" key="1">
    <citation type="submission" date="2019-04" db="EMBL/GenBank/DDBJ databases">
        <title>Comparative genomics and transcriptomics to analyze fruiting body development in filamentous ascomycetes.</title>
        <authorList>
            <consortium name="DOE Joint Genome Institute"/>
            <person name="Lutkenhaus R."/>
            <person name="Traeger S."/>
            <person name="Breuer J."/>
            <person name="Kuo A."/>
            <person name="Lipzen A."/>
            <person name="Pangilinan J."/>
            <person name="Dilworth D."/>
            <person name="Sandor L."/>
            <person name="Poggeler S."/>
            <person name="Barry K."/>
            <person name="Grigoriev I.V."/>
            <person name="Nowrousian M."/>
        </authorList>
    </citation>
    <scope>NUCLEOTIDE SEQUENCE [LARGE SCALE GENOMIC DNA]</scope>
    <source>
        <strain evidence="9 10">CBS 389.68</strain>
    </source>
</reference>
<feature type="compositionally biased region" description="Polar residues" evidence="7">
    <location>
        <begin position="1353"/>
        <end position="1381"/>
    </location>
</feature>
<evidence type="ECO:0000256" key="6">
    <source>
        <dbReference type="ARBA" id="ARBA00023306"/>
    </source>
</evidence>
<feature type="region of interest" description="Disordered" evidence="7">
    <location>
        <begin position="1122"/>
        <end position="1141"/>
    </location>
</feature>
<sequence>MTFGLDHLNSTTALSAITTLPRPPTPPRQLPRVNCPSTTVTPLPPNHSLAATTKTPFSSSADSASERPKTVKWTTELATIAVHDPDSGVPITPSRRIPASATSTPRSLKSILKPSQPIPPSPEQIPWAPMLQSFIEALEGSDRGSKLDHYIMFCNALKSYDDVPDINLLVAKIPALVVYLKRDMEARFDDSDRPDNQIIQQAIKLFSVIIWDPRLVEAVDERSLLWFIQRIIESLEDPSSTKATITIDLHILGSNRLSHKLMNSERINRIISVLEILDTRVQGKSIAKNRLSVYIRLLAVGKQVMQARAIDWMHIMFRGLLSKEQDLRLKALELLKIVASVMSEERAISRAILSIFNRPFNGDRLFGEIQRRLEHLVTDEKEGVFVAQVWSAIVLLLRGRSHGEYATPWLRIIQTCFNSSDQATKLQAQIAWSKFIYSIFVPGLERKKLELLCRPLEAFADPKTSPHVQKAILANIMLLLYYGIRPNATTQQLSDIWGTVVVRLVEKLIRTHSVGAGVLVALLSNDVRLWNEKRALLGPTLHSDEIPRVDPRWVRSHCSVVLKTVESSIWRTTWSGTSNISSRTIWSAFMKTLADAGAKEVKISLEHAGAVAELTEFFERLWTSGTSTSDQFSCPDTNFVEVFCFLLGTTWDSLGTLSFIERPSHQDRLRTSPVSTPSRKTAVASAPANTLSPIVRIFKLFLHPARGTVANDDYYDHVKNMMYMLVSSLRSTRKKLSLLALMAGSLSEVGTVVELHIWDMLASLVSLALPTVSSGEANRMDSDSMNSDFLDTLAVLKWGLIRPVSTWDRLFDDLAHIIRQECGIHVLTASYIEPLAELLRHHIPQIDRTITLNRSTCLFQQADYPETQNQTGGMMVRVDGLHAPVECPVPRLVELGSSLLELDLSSCTDSLRLINAMIDFLSRIPSNTVGPLRDFQHGLALWFRQVAQDISPKNKKPGFSNDTIASAWSRCIQLLHRLPNHNNVTLSDFAALFSCGFDSSIHQVVKSTLSTWNHTFAKQNCLQYPDCVQASLLKLKESVEMPAPTLPDMDDEVMKTDRVLSPNPRKYRCTHDGISPRQGYSQSPIVQETPYPSRISKSLGRISPASKAKHLDSQVEFVPIVQGNDETQDSQRLTEHQKDVHNRQIRAAQLFSDIGSSLSDLKDGVPATHAPKSADKNLTGPTSTSRSPIQSRTTQADLESSKHIKVKDIEPSSITTTTAPSRAISEDAELQETFVDAQDHIPGDDAPSNSVPRASSLTPHISDESAASCPRDETDILVEIPRISLGTQCQHLRFNSQHLGDQSESGQQTPVMADDSSVSSTPVRKRSTRSGRKRKRAIADTPDDILETIVVNTKSTSQSAPSSPNRLSVAPGSSNLGMENQRSGKRTKFADLLRSSDLELESTPTRRQRRTGKKPRTPGKSPYPPTFGKADGVSFIRETQVDPPPTVKERSKKTSVTGDNESQHSTPSRRGRSSRLVMSKMVLPSVSPSQTVVPSGEQTFKVNDTPKPVIQLCFFFPSKHTLAACPGINTDTKLRIQTSGQVPNGSTEKPDDSPNGKALSAEAAILAFRQAMRLVEQVDMSPRDLESIEDEMFSAFAQLRKRRKLMS</sequence>
<evidence type="ECO:0000313" key="10">
    <source>
        <dbReference type="Proteomes" id="UP000298138"/>
    </source>
</evidence>